<feature type="transmembrane region" description="Helical" evidence="1">
    <location>
        <begin position="6"/>
        <end position="25"/>
    </location>
</feature>
<dbReference type="Proteomes" id="UP000828108">
    <property type="component" value="Segment"/>
</dbReference>
<dbReference type="RefSeq" id="YP_010650958.1">
    <property type="nucleotide sequence ID" value="NC_070780.1"/>
</dbReference>
<dbReference type="GeneID" id="77926549"/>
<dbReference type="KEGG" id="vg:77926549"/>
<keyword evidence="1" id="KW-1133">Transmembrane helix</keyword>
<sequence>MEWLAVLGYAIVATGILWLIFSNIVG</sequence>
<evidence type="ECO:0000313" key="2">
    <source>
        <dbReference type="EMBL" id="UGL59937.1"/>
    </source>
</evidence>
<name>A0AAE8YID6_9CAUD</name>
<evidence type="ECO:0000313" key="3">
    <source>
        <dbReference type="Proteomes" id="UP000828108"/>
    </source>
</evidence>
<reference evidence="2 3" key="1">
    <citation type="submission" date="2021-02" db="EMBL/GenBank/DDBJ databases">
        <authorList>
            <person name="Zhang R."/>
            <person name="Yu X."/>
            <person name="Xu J."/>
            <person name="Liu X."/>
        </authorList>
    </citation>
    <scope>NUCLEOTIDE SEQUENCE [LARGE SCALE GENOMIC DNA]</scope>
</reference>
<dbReference type="EMBL" id="MW598459">
    <property type="protein sequence ID" value="UGL59937.1"/>
    <property type="molecule type" value="Genomic_DNA"/>
</dbReference>
<evidence type="ECO:0000256" key="1">
    <source>
        <dbReference type="SAM" id="Phobius"/>
    </source>
</evidence>
<keyword evidence="1" id="KW-0472">Membrane</keyword>
<organism evidence="2 3">
    <name type="scientific">Escherichia phage vB_EcoM_RZ</name>
    <dbReference type="NCBI Taxonomy" id="2893954"/>
    <lineage>
        <taxon>Viruses</taxon>
        <taxon>Duplodnaviria</taxon>
        <taxon>Heunggongvirae</taxon>
        <taxon>Uroviricota</taxon>
        <taxon>Caudoviricetes</taxon>
        <taxon>Pantevenvirales</taxon>
        <taxon>Straboviridae</taxon>
        <taxon>Tevenvirinae</taxon>
        <taxon>Gaprivervirus</taxon>
        <taxon>Gaprivervirus arezed</taxon>
    </lineage>
</organism>
<keyword evidence="1" id="KW-0812">Transmembrane</keyword>
<protein>
    <submittedName>
        <fullName evidence="2">Uncharacterized protein</fullName>
    </submittedName>
</protein>
<proteinExistence type="predicted"/>
<keyword evidence="3" id="KW-1185">Reference proteome</keyword>
<accession>A0AAE8YID6</accession>